<dbReference type="Proteomes" id="UP000199735">
    <property type="component" value="Unassembled WGS sequence"/>
</dbReference>
<dbReference type="RefSeq" id="WP_093881249.1">
    <property type="nucleotide sequence ID" value="NZ_FOCD01000004.1"/>
</dbReference>
<protein>
    <submittedName>
        <fullName evidence="2">Uncharacterized protein</fullName>
    </submittedName>
</protein>
<organism evidence="2 3">
    <name type="scientific">Terribacillus saccharophilus</name>
    <dbReference type="NCBI Taxonomy" id="361277"/>
    <lineage>
        <taxon>Bacteria</taxon>
        <taxon>Bacillati</taxon>
        <taxon>Bacillota</taxon>
        <taxon>Bacilli</taxon>
        <taxon>Bacillales</taxon>
        <taxon>Bacillaceae</taxon>
        <taxon>Terribacillus</taxon>
    </lineage>
</organism>
<comment type="caution">
    <text evidence="2">The sequence shown here is derived from an EMBL/GenBank/DDBJ whole genome shotgun (WGS) entry which is preliminary data.</text>
</comment>
<accession>A0AAX2EIJ9</accession>
<feature type="chain" id="PRO_5043556083" evidence="1">
    <location>
        <begin position="28"/>
        <end position="230"/>
    </location>
</feature>
<feature type="signal peptide" evidence="1">
    <location>
        <begin position="1"/>
        <end position="27"/>
    </location>
</feature>
<proteinExistence type="predicted"/>
<reference evidence="2 3" key="1">
    <citation type="submission" date="2016-10" db="EMBL/GenBank/DDBJ databases">
        <authorList>
            <person name="Varghese N."/>
            <person name="Submissions S."/>
        </authorList>
    </citation>
    <scope>NUCLEOTIDE SEQUENCE [LARGE SCALE GENOMIC DNA]</scope>
    <source>
        <strain evidence="2 3">DSM 21619</strain>
    </source>
</reference>
<evidence type="ECO:0000313" key="3">
    <source>
        <dbReference type="Proteomes" id="UP000199735"/>
    </source>
</evidence>
<gene>
    <name evidence="2" type="ORF">SAMN04489762_3011</name>
</gene>
<evidence type="ECO:0000313" key="2">
    <source>
        <dbReference type="EMBL" id="SEN89320.1"/>
    </source>
</evidence>
<keyword evidence="1" id="KW-0732">Signal</keyword>
<dbReference type="EMBL" id="FOCD01000004">
    <property type="protein sequence ID" value="SEN89320.1"/>
    <property type="molecule type" value="Genomic_DNA"/>
</dbReference>
<dbReference type="AlphaFoldDB" id="A0AAX2EIJ9"/>
<evidence type="ECO:0000256" key="1">
    <source>
        <dbReference type="SAM" id="SignalP"/>
    </source>
</evidence>
<name>A0AAX2EIJ9_9BACI</name>
<sequence length="230" mass="24622">MKRTWKVVIALTILLSVIMNGASVSNAATSTIENGANDSTSLDLSQLEDFLSDDEIEKMKETIESEEMQEEAKKGMALQPYVDASGTYIEFDYEKALEDGLSSTLVMETKEAYDRANASLADSEPQFSIMAKKKKCGGSNRYVGNAVSGTIYLDSCTVNKMVAILNGGAAASGLIALIPGGAPAAGISVAFYGAGASILSYNNSAGKGIKIKTLRNPITKKYYFYWVKSQ</sequence>